<dbReference type="SUPFAM" id="SSF49503">
    <property type="entry name" value="Cupredoxins"/>
    <property type="match status" value="1"/>
</dbReference>
<dbReference type="EMBL" id="CP063458">
    <property type="protein sequence ID" value="QOV90706.1"/>
    <property type="molecule type" value="Genomic_DNA"/>
</dbReference>
<name>A0A7M2WZ02_9BACT</name>
<organism evidence="3 4">
    <name type="scientific">Humisphaera borealis</name>
    <dbReference type="NCBI Taxonomy" id="2807512"/>
    <lineage>
        <taxon>Bacteria</taxon>
        <taxon>Pseudomonadati</taxon>
        <taxon>Planctomycetota</taxon>
        <taxon>Phycisphaerae</taxon>
        <taxon>Tepidisphaerales</taxon>
        <taxon>Tepidisphaeraceae</taxon>
        <taxon>Humisphaera</taxon>
    </lineage>
</organism>
<dbReference type="AlphaFoldDB" id="A0A7M2WZ02"/>
<dbReference type="Gene3D" id="2.60.40.420">
    <property type="entry name" value="Cupredoxins - blue copper proteins"/>
    <property type="match status" value="1"/>
</dbReference>
<dbReference type="PANTHER" id="PTHR36507:SF1">
    <property type="entry name" value="BLL1555 PROTEIN"/>
    <property type="match status" value="1"/>
</dbReference>
<dbReference type="InterPro" id="IPR028096">
    <property type="entry name" value="EfeO_Cupredoxin"/>
</dbReference>
<gene>
    <name evidence="3" type="ORF">IPV69_04930</name>
</gene>
<feature type="domain" description="EfeO-type cupredoxin-like" evidence="2">
    <location>
        <begin position="7"/>
        <end position="104"/>
    </location>
</feature>
<dbReference type="InterPro" id="IPR008972">
    <property type="entry name" value="Cupredoxin"/>
</dbReference>
<keyword evidence="4" id="KW-1185">Reference proteome</keyword>
<reference evidence="3 4" key="1">
    <citation type="submission" date="2020-10" db="EMBL/GenBank/DDBJ databases">
        <title>Wide distribution of Phycisphaera-like planctomycetes from WD2101 soil group in peatlands and genome analysis of the first cultivated representative.</title>
        <authorList>
            <person name="Dedysh S.N."/>
            <person name="Beletsky A.V."/>
            <person name="Ivanova A."/>
            <person name="Kulichevskaya I.S."/>
            <person name="Suzina N.E."/>
            <person name="Philippov D.A."/>
            <person name="Rakitin A.L."/>
            <person name="Mardanov A.V."/>
            <person name="Ravin N.V."/>
        </authorList>
    </citation>
    <scope>NUCLEOTIDE SEQUENCE [LARGE SCALE GENOMIC DNA]</scope>
    <source>
        <strain evidence="3 4">M1803</strain>
    </source>
</reference>
<dbReference type="Pfam" id="PF13473">
    <property type="entry name" value="Cupredoxin_1"/>
    <property type="match status" value="1"/>
</dbReference>
<dbReference type="PANTHER" id="PTHR36507">
    <property type="entry name" value="BLL1555 PROTEIN"/>
    <property type="match status" value="1"/>
</dbReference>
<evidence type="ECO:0000256" key="1">
    <source>
        <dbReference type="SAM" id="SignalP"/>
    </source>
</evidence>
<evidence type="ECO:0000313" key="4">
    <source>
        <dbReference type="Proteomes" id="UP000593765"/>
    </source>
</evidence>
<protein>
    <submittedName>
        <fullName evidence="3">Cupredoxin domain-containing protein</fullName>
    </submittedName>
</protein>
<feature type="signal peptide" evidence="1">
    <location>
        <begin position="1"/>
        <end position="23"/>
    </location>
</feature>
<dbReference type="KEGG" id="hbs:IPV69_04930"/>
<evidence type="ECO:0000259" key="2">
    <source>
        <dbReference type="Pfam" id="PF13473"/>
    </source>
</evidence>
<dbReference type="InterPro" id="IPR052721">
    <property type="entry name" value="ET_Amicyanin"/>
</dbReference>
<dbReference type="RefSeq" id="WP_206293806.1">
    <property type="nucleotide sequence ID" value="NZ_CP063458.1"/>
</dbReference>
<keyword evidence="1" id="KW-0732">Signal</keyword>
<accession>A0A7M2WZ02</accession>
<feature type="chain" id="PRO_5034769832" evidence="1">
    <location>
        <begin position="24"/>
        <end position="106"/>
    </location>
</feature>
<sequence length="106" mass="11484">MNRHFQFAFVFLTLVGSATFALADRVNVSISGLKYSPGTVEVKVGDTVTWTNNDDREHTVTADDGSFESGTLKKGRTFSKTFSKPGSYAYGSDPSPRTRGVVVVAK</sequence>
<evidence type="ECO:0000313" key="3">
    <source>
        <dbReference type="EMBL" id="QOV90706.1"/>
    </source>
</evidence>
<proteinExistence type="predicted"/>
<dbReference type="Proteomes" id="UP000593765">
    <property type="component" value="Chromosome"/>
</dbReference>